<evidence type="ECO:0000256" key="1">
    <source>
        <dbReference type="SAM" id="Coils"/>
    </source>
</evidence>
<keyword evidence="1" id="KW-0175">Coiled coil</keyword>
<proteinExistence type="predicted"/>
<evidence type="ECO:0000313" key="2">
    <source>
        <dbReference type="EMBL" id="CAG8777172.1"/>
    </source>
</evidence>
<feature type="non-terminal residue" evidence="2">
    <location>
        <position position="1"/>
    </location>
</feature>
<evidence type="ECO:0000313" key="3">
    <source>
        <dbReference type="Proteomes" id="UP000789508"/>
    </source>
</evidence>
<organism evidence="2 3">
    <name type="scientific">Ambispora leptoticha</name>
    <dbReference type="NCBI Taxonomy" id="144679"/>
    <lineage>
        <taxon>Eukaryota</taxon>
        <taxon>Fungi</taxon>
        <taxon>Fungi incertae sedis</taxon>
        <taxon>Mucoromycota</taxon>
        <taxon>Glomeromycotina</taxon>
        <taxon>Glomeromycetes</taxon>
        <taxon>Archaeosporales</taxon>
        <taxon>Ambisporaceae</taxon>
        <taxon>Ambispora</taxon>
    </lineage>
</organism>
<comment type="caution">
    <text evidence="2">The sequence shown here is derived from an EMBL/GenBank/DDBJ whole genome shotgun (WGS) entry which is preliminary data.</text>
</comment>
<feature type="non-terminal residue" evidence="2">
    <location>
        <position position="94"/>
    </location>
</feature>
<dbReference type="EMBL" id="CAJVPS010056430">
    <property type="protein sequence ID" value="CAG8777172.1"/>
    <property type="molecule type" value="Genomic_DNA"/>
</dbReference>
<dbReference type="Proteomes" id="UP000789508">
    <property type="component" value="Unassembled WGS sequence"/>
</dbReference>
<keyword evidence="3" id="KW-1185">Reference proteome</keyword>
<feature type="coiled-coil region" evidence="1">
    <location>
        <begin position="42"/>
        <end position="69"/>
    </location>
</feature>
<name>A0A9N9NZ61_9GLOM</name>
<sequence>TRKQDERIGNKAKAVIDYITEIKRIEVLSDLTGVKEIKSKTIENIIRLLPKFENELQKLQELENKMKAKVVIDYIVEIKRIEVLSDLMGVKGIK</sequence>
<gene>
    <name evidence="2" type="ORF">ALEPTO_LOCUS14470</name>
</gene>
<dbReference type="AlphaFoldDB" id="A0A9N9NZ61"/>
<accession>A0A9N9NZ61</accession>
<reference evidence="2" key="1">
    <citation type="submission" date="2021-06" db="EMBL/GenBank/DDBJ databases">
        <authorList>
            <person name="Kallberg Y."/>
            <person name="Tangrot J."/>
            <person name="Rosling A."/>
        </authorList>
    </citation>
    <scope>NUCLEOTIDE SEQUENCE</scope>
    <source>
        <strain evidence="2">FL130A</strain>
    </source>
</reference>
<protein>
    <submittedName>
        <fullName evidence="2">7705_t:CDS:1</fullName>
    </submittedName>
</protein>